<dbReference type="EMBL" id="VITT01000043">
    <property type="protein sequence ID" value="TWB46835.1"/>
    <property type="molecule type" value="Genomic_DNA"/>
</dbReference>
<reference evidence="3 4" key="1">
    <citation type="submission" date="2019-06" db="EMBL/GenBank/DDBJ databases">
        <title>Genomic Encyclopedia of Type Strains, Phase IV (KMG-V): Genome sequencing to study the core and pangenomes of soil and plant-associated prokaryotes.</title>
        <authorList>
            <person name="Whitman W."/>
        </authorList>
    </citation>
    <scope>NUCLEOTIDE SEQUENCE [LARGE SCALE GENOMIC DNA]</scope>
    <source>
        <strain evidence="3 4">BR 11140</strain>
    </source>
</reference>
<dbReference type="PANTHER" id="PTHR30137:SF20">
    <property type="entry name" value="N-ACETYL-S-ALKYLCYSTEINE MONOOXYGENASE"/>
    <property type="match status" value="1"/>
</dbReference>
<dbReference type="Gene3D" id="3.20.20.30">
    <property type="entry name" value="Luciferase-like domain"/>
    <property type="match status" value="1"/>
</dbReference>
<evidence type="ECO:0000313" key="4">
    <source>
        <dbReference type="Proteomes" id="UP000318050"/>
    </source>
</evidence>
<organism evidence="3 4">
    <name type="scientific">Nitrospirillum amazonense</name>
    <dbReference type="NCBI Taxonomy" id="28077"/>
    <lineage>
        <taxon>Bacteria</taxon>
        <taxon>Pseudomonadati</taxon>
        <taxon>Pseudomonadota</taxon>
        <taxon>Alphaproteobacteria</taxon>
        <taxon>Rhodospirillales</taxon>
        <taxon>Azospirillaceae</taxon>
        <taxon>Nitrospirillum</taxon>
    </lineage>
</organism>
<proteinExistence type="predicted"/>
<protein>
    <submittedName>
        <fullName evidence="3">Luciferase family oxidoreductase group 1</fullName>
    </submittedName>
</protein>
<feature type="domain" description="Luciferase-like" evidence="2">
    <location>
        <begin position="2"/>
        <end position="228"/>
    </location>
</feature>
<dbReference type="Proteomes" id="UP000318050">
    <property type="component" value="Unassembled WGS sequence"/>
</dbReference>
<evidence type="ECO:0000313" key="3">
    <source>
        <dbReference type="EMBL" id="TWB46835.1"/>
    </source>
</evidence>
<dbReference type="PANTHER" id="PTHR30137">
    <property type="entry name" value="LUCIFERASE-LIKE MONOOXYGENASE"/>
    <property type="match status" value="1"/>
</dbReference>
<dbReference type="InterPro" id="IPR050766">
    <property type="entry name" value="Bact_Lucif_Oxidored"/>
</dbReference>
<dbReference type="NCBIfam" id="TIGR03558">
    <property type="entry name" value="oxido_grp_1"/>
    <property type="match status" value="1"/>
</dbReference>
<dbReference type="InterPro" id="IPR011251">
    <property type="entry name" value="Luciferase-like_dom"/>
</dbReference>
<dbReference type="InterPro" id="IPR019949">
    <property type="entry name" value="CmoO-like"/>
</dbReference>
<dbReference type="SUPFAM" id="SSF51679">
    <property type="entry name" value="Bacterial luciferase-like"/>
    <property type="match status" value="1"/>
</dbReference>
<dbReference type="GO" id="GO:0005829">
    <property type="term" value="C:cytosol"/>
    <property type="evidence" value="ECO:0007669"/>
    <property type="project" value="TreeGrafter"/>
</dbReference>
<dbReference type="Pfam" id="PF00296">
    <property type="entry name" value="Bac_luciferase"/>
    <property type="match status" value="1"/>
</dbReference>
<evidence type="ECO:0000259" key="2">
    <source>
        <dbReference type="Pfam" id="PF00296"/>
    </source>
</evidence>
<gene>
    <name evidence="3" type="ORF">FBZ92_14330</name>
</gene>
<comment type="caution">
    <text evidence="3">The sequence shown here is derived from an EMBL/GenBank/DDBJ whole genome shotgun (WGS) entry which is preliminary data.</text>
</comment>
<dbReference type="InterPro" id="IPR036661">
    <property type="entry name" value="Luciferase-like_sf"/>
</dbReference>
<comment type="similarity">
    <text evidence="1">To bacterial alkanal monooxygenase alpha and beta chains.</text>
</comment>
<dbReference type="AlphaFoldDB" id="A0A560HK06"/>
<dbReference type="GO" id="GO:0016705">
    <property type="term" value="F:oxidoreductase activity, acting on paired donors, with incorporation or reduction of molecular oxygen"/>
    <property type="evidence" value="ECO:0007669"/>
    <property type="project" value="InterPro"/>
</dbReference>
<sequence>MLPHYSPYKVAECFSVAAGLAPGRIDLGLGRATGSDGRAALALQRDRRSRMGYSDFDAQLGELAAYLDAKDHFPTDHPFAALRRHLPHGGRPPTLWILGTSQDSARLAGLRGLPYAIADFINPHGSSLARLYRECFRPTDALPEPYVIVATPAICAREHGRAADLRYPFLMVLARLFRGEVVAVPGIGEAKEWFKRNPTDIGSIMNLTFGDPVEVREGLLAIVDEYGADELMISNVVPERDARLESYRLIFEAFQPLEGIP</sequence>
<evidence type="ECO:0000256" key="1">
    <source>
        <dbReference type="ARBA" id="ARBA00007789"/>
    </source>
</evidence>
<name>A0A560HK06_9PROT</name>
<accession>A0A560HK06</accession>